<evidence type="ECO:0000313" key="3">
    <source>
        <dbReference type="Proteomes" id="UP001342314"/>
    </source>
</evidence>
<accession>A0AAV5GDV4</accession>
<name>A0AAV5GDV4_9BASI</name>
<evidence type="ECO:0000313" key="2">
    <source>
        <dbReference type="EMBL" id="GJN87925.1"/>
    </source>
</evidence>
<feature type="compositionally biased region" description="Low complexity" evidence="1">
    <location>
        <begin position="612"/>
        <end position="650"/>
    </location>
</feature>
<organism evidence="2 3">
    <name type="scientific">Rhodotorula paludigena</name>
    <dbReference type="NCBI Taxonomy" id="86838"/>
    <lineage>
        <taxon>Eukaryota</taxon>
        <taxon>Fungi</taxon>
        <taxon>Dikarya</taxon>
        <taxon>Basidiomycota</taxon>
        <taxon>Pucciniomycotina</taxon>
        <taxon>Microbotryomycetes</taxon>
        <taxon>Sporidiobolales</taxon>
        <taxon>Sporidiobolaceae</taxon>
        <taxon>Rhodotorula</taxon>
    </lineage>
</organism>
<feature type="region of interest" description="Disordered" evidence="1">
    <location>
        <begin position="329"/>
        <end position="403"/>
    </location>
</feature>
<feature type="compositionally biased region" description="Low complexity" evidence="1">
    <location>
        <begin position="94"/>
        <end position="108"/>
    </location>
</feature>
<dbReference type="EMBL" id="BQKY01000002">
    <property type="protein sequence ID" value="GJN87925.1"/>
    <property type="molecule type" value="Genomic_DNA"/>
</dbReference>
<keyword evidence="3" id="KW-1185">Reference proteome</keyword>
<feature type="region of interest" description="Disordered" evidence="1">
    <location>
        <begin position="562"/>
        <end position="672"/>
    </location>
</feature>
<evidence type="ECO:0008006" key="4">
    <source>
        <dbReference type="Google" id="ProtNLM"/>
    </source>
</evidence>
<gene>
    <name evidence="2" type="ORF">Rhopal_000880-T1</name>
</gene>
<dbReference type="Proteomes" id="UP001342314">
    <property type="component" value="Unassembled WGS sequence"/>
</dbReference>
<comment type="caution">
    <text evidence="2">The sequence shown here is derived from an EMBL/GenBank/DDBJ whole genome shotgun (WGS) entry which is preliminary data.</text>
</comment>
<proteinExistence type="predicted"/>
<feature type="region of interest" description="Disordered" evidence="1">
    <location>
        <begin position="66"/>
        <end position="202"/>
    </location>
</feature>
<protein>
    <recommendedName>
        <fullName evidence="4">Proteophosphoglycan ppg4</fullName>
    </recommendedName>
</protein>
<feature type="compositionally biased region" description="Basic residues" evidence="1">
    <location>
        <begin position="355"/>
        <end position="367"/>
    </location>
</feature>
<evidence type="ECO:0000256" key="1">
    <source>
        <dbReference type="SAM" id="MobiDB-lite"/>
    </source>
</evidence>
<feature type="region of interest" description="Disordered" evidence="1">
    <location>
        <begin position="686"/>
        <end position="725"/>
    </location>
</feature>
<feature type="compositionally biased region" description="Basic and acidic residues" evidence="1">
    <location>
        <begin position="688"/>
        <end position="708"/>
    </location>
</feature>
<sequence length="889" mass="95152">MADQEQAQEPPAAPAYPLVGTVFPSLAAFTAYVHSVDRAFELVEVRKRGAHARTALSVKCKLETRKPGRRRAGERRKSQDELCPFRISVEQQDPSSASSSFVVTASTPHAVGPHEQGWTAHETTSDSDYVEDSTGPSPRRRARRGSTAGAASADPSNGPLLTRDSAGRFASTSPVLTRPPTLLPAGVEPAPSSSPPPNTIQTRSGFVIPLLAPTPRSRFCPEQKLPRLRPRASRVHEGDAAWETWRVEVWRERVRAGEEEKEWEVEERMRETGGFGALQAWGWCEGLIDPREVEQQQAAAQDNKGKAEVENGACRAGVAVEHRALPLGPAGLEDAEDDEHGFGTHASAGEPSSRGRGRNRAHARGRGAQRGTATTHTEWLPGLARSSRGATRPVAEPDDLDRRIGLASQAAKRDDGNVMDVDIANPPSASTASTSRPLLVVDISDMRCAPTDPPPAVAARSFGSRPFLSASTAGIVDVQTPDTSYSPEEPKPLLASFRQHGEPYSLDDAHSNAPAHAYSSASYVSFDAHPGSLSGDAAGLQKEHDALAALLSLGGQPPSTFPALHLPGVRLPPIHDEPPPATMGQIEPSSRPPPATHAAPPSSSLVFRPRQSSHALPAPRPSSRPSRQPSRASSALSAAPAPLRARPGSSGARVGLTFSSGPRANASVASPVPTLGASRAMAVAQASAREKDMEEVRQAQQREEEAWARRAGPGPDEGESREARLSKEDAQRFLESMWRSGGQEEGGRLDPLYDASLIHKKIEQLSSSLSYRPPSAFFHPASGLYVSLLSTSFKPSRARLPALASIDSSTAPPAVQRAFGDQRTRLALEYLYGRAVDACECAFLEQRHHPVWRLARTMAAVAEVNEQCRRASYAVRGGSGGEAAWMDRG</sequence>
<reference evidence="2 3" key="1">
    <citation type="submission" date="2021-12" db="EMBL/GenBank/DDBJ databases">
        <title>High titer production of polyol ester of fatty acids by Rhodotorula paludigena BS15 towards product separation-free biomass refinery.</title>
        <authorList>
            <person name="Mano J."/>
            <person name="Ono H."/>
            <person name="Tanaka T."/>
            <person name="Naito K."/>
            <person name="Sushida H."/>
            <person name="Ike M."/>
            <person name="Tokuyasu K."/>
            <person name="Kitaoka M."/>
        </authorList>
    </citation>
    <scope>NUCLEOTIDE SEQUENCE [LARGE SCALE GENOMIC DNA]</scope>
    <source>
        <strain evidence="2 3">BS15</strain>
    </source>
</reference>
<dbReference type="AlphaFoldDB" id="A0AAV5GDV4"/>